<evidence type="ECO:0000313" key="8">
    <source>
        <dbReference type="Proteomes" id="UP000184048"/>
    </source>
</evidence>
<keyword evidence="8" id="KW-1185">Reference proteome</keyword>
<dbReference type="STRING" id="1121884.SAMN02745131_03828"/>
<feature type="transmembrane region" description="Helical" evidence="5">
    <location>
        <begin position="418"/>
        <end position="439"/>
    </location>
</feature>
<dbReference type="Pfam" id="PF04932">
    <property type="entry name" value="Wzy_C"/>
    <property type="match status" value="1"/>
</dbReference>
<keyword evidence="4 5" id="KW-0472">Membrane</keyword>
<feature type="transmembrane region" description="Helical" evidence="5">
    <location>
        <begin position="81"/>
        <end position="97"/>
    </location>
</feature>
<feature type="transmembrane region" description="Helical" evidence="5">
    <location>
        <begin position="166"/>
        <end position="184"/>
    </location>
</feature>
<dbReference type="InterPro" id="IPR051533">
    <property type="entry name" value="WaaL-like"/>
</dbReference>
<dbReference type="RefSeq" id="WP_072836948.1">
    <property type="nucleotide sequence ID" value="NZ_FQUU01000023.1"/>
</dbReference>
<dbReference type="PANTHER" id="PTHR37422:SF13">
    <property type="entry name" value="LIPOPOLYSACCHARIDE BIOSYNTHESIS PROTEIN PA4999-RELATED"/>
    <property type="match status" value="1"/>
</dbReference>
<proteinExistence type="predicted"/>
<keyword evidence="2 5" id="KW-0812">Transmembrane</keyword>
<dbReference type="GO" id="GO:0016874">
    <property type="term" value="F:ligase activity"/>
    <property type="evidence" value="ECO:0007669"/>
    <property type="project" value="UniProtKB-KW"/>
</dbReference>
<protein>
    <submittedName>
        <fullName evidence="7">O-antigen ligase</fullName>
    </submittedName>
</protein>
<evidence type="ECO:0000256" key="3">
    <source>
        <dbReference type="ARBA" id="ARBA00022989"/>
    </source>
</evidence>
<feature type="transmembrane region" description="Helical" evidence="5">
    <location>
        <begin position="268"/>
        <end position="288"/>
    </location>
</feature>
<evidence type="ECO:0000256" key="4">
    <source>
        <dbReference type="ARBA" id="ARBA00023136"/>
    </source>
</evidence>
<feature type="transmembrane region" description="Helical" evidence="5">
    <location>
        <begin position="380"/>
        <end position="406"/>
    </location>
</feature>
<keyword evidence="7" id="KW-0436">Ligase</keyword>
<feature type="transmembrane region" description="Helical" evidence="5">
    <location>
        <begin position="34"/>
        <end position="61"/>
    </location>
</feature>
<accession>A0A1M5FHL8</accession>
<dbReference type="PANTHER" id="PTHR37422">
    <property type="entry name" value="TEICHURONIC ACID BIOSYNTHESIS PROTEIN TUAE"/>
    <property type="match status" value="1"/>
</dbReference>
<dbReference type="GO" id="GO:0016020">
    <property type="term" value="C:membrane"/>
    <property type="evidence" value="ECO:0007669"/>
    <property type="project" value="UniProtKB-SubCell"/>
</dbReference>
<feature type="transmembrane region" description="Helical" evidence="5">
    <location>
        <begin position="137"/>
        <end position="154"/>
    </location>
</feature>
<reference evidence="7 8" key="1">
    <citation type="submission" date="2016-11" db="EMBL/GenBank/DDBJ databases">
        <authorList>
            <person name="Jaros S."/>
            <person name="Januszkiewicz K."/>
            <person name="Wedrychowicz H."/>
        </authorList>
    </citation>
    <scope>NUCLEOTIDE SEQUENCE [LARGE SCALE GENOMIC DNA]</scope>
    <source>
        <strain evidence="7 8">DSM 18119</strain>
    </source>
</reference>
<comment type="subcellular location">
    <subcellularLocation>
        <location evidence="1">Membrane</location>
        <topology evidence="1">Multi-pass membrane protein</topology>
    </subcellularLocation>
</comment>
<feature type="transmembrane region" description="Helical" evidence="5">
    <location>
        <begin position="109"/>
        <end position="131"/>
    </location>
</feature>
<organism evidence="7 8">
    <name type="scientific">Flavisolibacter ginsengisoli DSM 18119</name>
    <dbReference type="NCBI Taxonomy" id="1121884"/>
    <lineage>
        <taxon>Bacteria</taxon>
        <taxon>Pseudomonadati</taxon>
        <taxon>Bacteroidota</taxon>
        <taxon>Chitinophagia</taxon>
        <taxon>Chitinophagales</taxon>
        <taxon>Chitinophagaceae</taxon>
        <taxon>Flavisolibacter</taxon>
    </lineage>
</organism>
<feature type="transmembrane region" description="Helical" evidence="5">
    <location>
        <begin position="229"/>
        <end position="248"/>
    </location>
</feature>
<dbReference type="Proteomes" id="UP000184048">
    <property type="component" value="Unassembled WGS sequence"/>
</dbReference>
<keyword evidence="3 5" id="KW-1133">Transmembrane helix</keyword>
<dbReference type="EMBL" id="FQUU01000023">
    <property type="protein sequence ID" value="SHF90995.1"/>
    <property type="molecule type" value="Genomic_DNA"/>
</dbReference>
<dbReference type="InterPro" id="IPR007016">
    <property type="entry name" value="O-antigen_ligase-rel_domated"/>
</dbReference>
<gene>
    <name evidence="7" type="ORF">SAMN02745131_03828</name>
</gene>
<feature type="transmembrane region" description="Helical" evidence="5">
    <location>
        <begin position="204"/>
        <end position="222"/>
    </location>
</feature>
<name>A0A1M5FHL8_9BACT</name>
<dbReference type="OrthoDB" id="871774at2"/>
<evidence type="ECO:0000256" key="1">
    <source>
        <dbReference type="ARBA" id="ARBA00004141"/>
    </source>
</evidence>
<evidence type="ECO:0000259" key="6">
    <source>
        <dbReference type="Pfam" id="PF04932"/>
    </source>
</evidence>
<feature type="domain" description="O-antigen ligase-related" evidence="6">
    <location>
        <begin position="234"/>
        <end position="397"/>
    </location>
</feature>
<evidence type="ECO:0000256" key="5">
    <source>
        <dbReference type="SAM" id="Phobius"/>
    </source>
</evidence>
<sequence length="472" mass="54123">MITTSANKVWKGLLSLLLLTLAGLSTWEQQPLWIFIPVALLSVYLLLQYPIVLFYVLVASIPWSVEYHFSNALGTDLPDEPLMLLAAFAALTLLVMHRKTITIKPVHMLLLLVGVQLAWTLVTVICSTDWLLSVKYFLAKSWYILAFLVLPLFLSPDKKLVRNTAIILTLSVLLSVLFVLYKHAAYGFSFEKVNTALEPFYRNHVNYSALLVCITPILIAFIRSKTTYRIWLVAAFLIVLVALYLSYSRGAWLAFVIGRISYVLLKKNWMVVAFGLFITVTIGSIFYLQHNDRYLQYEPHYSTTIFHTNFEEHLVATYRMKDLSTAERYFRWIGGLRMTKDSWLTGFGPNTFYDNYKPYTIPAFKTYVSRNEEHSTVHNYFLLLIIEQGAIGLALFLATIACAFWQAQKMYHRTSDLFWKRTIAAVVSILSMICTVNFLSDLIESDKAGPLFYLCLAILIIADQHTRVEQEA</sequence>
<evidence type="ECO:0000313" key="7">
    <source>
        <dbReference type="EMBL" id="SHF90995.1"/>
    </source>
</evidence>
<dbReference type="AlphaFoldDB" id="A0A1M5FHL8"/>
<evidence type="ECO:0000256" key="2">
    <source>
        <dbReference type="ARBA" id="ARBA00022692"/>
    </source>
</evidence>